<evidence type="ECO:0000313" key="2">
    <source>
        <dbReference type="EMBL" id="KKN38718.1"/>
    </source>
</evidence>
<dbReference type="GO" id="GO:0003677">
    <property type="term" value="F:DNA binding"/>
    <property type="evidence" value="ECO:0007669"/>
    <property type="project" value="InterPro"/>
</dbReference>
<dbReference type="GO" id="GO:0009307">
    <property type="term" value="P:DNA restriction-modification system"/>
    <property type="evidence" value="ECO:0007669"/>
    <property type="project" value="InterPro"/>
</dbReference>
<dbReference type="InterPro" id="IPR024508">
    <property type="entry name" value="DUF3226"/>
</dbReference>
<dbReference type="SUPFAM" id="SSF52980">
    <property type="entry name" value="Restriction endonuclease-like"/>
    <property type="match status" value="1"/>
</dbReference>
<reference evidence="2" key="1">
    <citation type="journal article" date="2015" name="Nature">
        <title>Complex archaea that bridge the gap between prokaryotes and eukaryotes.</title>
        <authorList>
            <person name="Spang A."/>
            <person name="Saw J.H."/>
            <person name="Jorgensen S.L."/>
            <person name="Zaremba-Niedzwiedzka K."/>
            <person name="Martijn J."/>
            <person name="Lind A.E."/>
            <person name="van Eijk R."/>
            <person name="Schleper C."/>
            <person name="Guy L."/>
            <person name="Ettema T.J."/>
        </authorList>
    </citation>
    <scope>NUCLEOTIDE SEQUENCE</scope>
</reference>
<name>A0A0F9TB08_9ZZZZ</name>
<dbReference type="EMBL" id="LAZR01001808">
    <property type="protein sequence ID" value="KKN38718.1"/>
    <property type="molecule type" value="Genomic_DNA"/>
</dbReference>
<feature type="domain" description="Restriction endonuclease type IV Mrr" evidence="1">
    <location>
        <begin position="30"/>
        <end position="135"/>
    </location>
</feature>
<evidence type="ECO:0000259" key="1">
    <source>
        <dbReference type="Pfam" id="PF04471"/>
    </source>
</evidence>
<dbReference type="InterPro" id="IPR011335">
    <property type="entry name" value="Restrct_endonuc-II-like"/>
</dbReference>
<proteinExistence type="predicted"/>
<comment type="caution">
    <text evidence="2">The sequence shown here is derived from an EMBL/GenBank/DDBJ whole genome shotgun (WGS) entry which is preliminary data.</text>
</comment>
<accession>A0A0F9TB08</accession>
<gene>
    <name evidence="2" type="ORF">LCGC14_0750700</name>
</gene>
<dbReference type="Pfam" id="PF11536">
    <property type="entry name" value="DUF3226"/>
    <property type="match status" value="1"/>
</dbReference>
<dbReference type="Pfam" id="PF04471">
    <property type="entry name" value="Mrr_cat"/>
    <property type="match status" value="1"/>
</dbReference>
<dbReference type="GO" id="GO:0004519">
    <property type="term" value="F:endonuclease activity"/>
    <property type="evidence" value="ECO:0007669"/>
    <property type="project" value="InterPro"/>
</dbReference>
<dbReference type="InterPro" id="IPR007560">
    <property type="entry name" value="Restrct_endonuc_IV_Mrr"/>
</dbReference>
<protein>
    <recommendedName>
        <fullName evidence="1">Restriction endonuclease type IV Mrr domain-containing protein</fullName>
    </recommendedName>
</protein>
<dbReference type="AlphaFoldDB" id="A0A0F9TB08"/>
<sequence>MSNPYKVLKEWYEKLQKVPKNVDKKWFQNRGREFEKLLSKLFKLESLEPRTSYRPKGEEIDGSFYFDGKFFLLEAKWRAKPTPSSQIFAFKGKVNGKLIGTLGVFVSIAGYSKDAANAVVLGQDINIILFDQEDFEWCLNSEKGFRNILKFKLRAAAEHGSIYTPYSSEIIEYSAKIEEKPSVMEKIPINIEVKEDKESILIFCEGQTDELIILTILNRLHFRNKSIRIMKMYGYRNIKQVISHVGENSSLPPLFRGYNKIIIIIDGDSKKVSKYEFFNQSLKKMRVPYEIIIPEPSIEIWLKPNSKDAGKEIILESQIRNISRFQCILFLAQNTDLDDLYISEDGSFKLFKDFIESSIII</sequence>
<organism evidence="2">
    <name type="scientific">marine sediment metagenome</name>
    <dbReference type="NCBI Taxonomy" id="412755"/>
    <lineage>
        <taxon>unclassified sequences</taxon>
        <taxon>metagenomes</taxon>
        <taxon>ecological metagenomes</taxon>
    </lineage>
</organism>